<feature type="binding site" evidence="9">
    <location>
        <begin position="408"/>
        <end position="411"/>
    </location>
    <ligand>
        <name>ATP</name>
        <dbReference type="ChEBI" id="CHEBI:30616"/>
    </ligand>
</feature>
<protein>
    <recommendedName>
        <fullName evidence="9">Aspartate--tRNA(Asp/Asn) ligase</fullName>
        <ecNumber evidence="9">6.1.1.23</ecNumber>
    </recommendedName>
    <alternativeName>
        <fullName evidence="9">Aspartyl-tRNA synthetase</fullName>
        <shortName evidence="9">AspRS</shortName>
    </alternativeName>
    <alternativeName>
        <fullName evidence="9">Non-discriminating aspartyl-tRNA synthetase</fullName>
        <shortName evidence="9">ND-AspRS</shortName>
    </alternativeName>
</protein>
<dbReference type="PANTHER" id="PTHR43450">
    <property type="entry name" value="ASPARTYL-TRNA SYNTHETASE"/>
    <property type="match status" value="1"/>
</dbReference>
<feature type="binding site" evidence="9">
    <location>
        <position position="178"/>
    </location>
    <ligand>
        <name>L-aspartate</name>
        <dbReference type="ChEBI" id="CHEBI:29991"/>
    </ligand>
</feature>
<dbReference type="GO" id="GO:0000287">
    <property type="term" value="F:magnesium ion binding"/>
    <property type="evidence" value="ECO:0007669"/>
    <property type="project" value="UniProtKB-UniRule"/>
</dbReference>
<feature type="binding site" evidence="9">
    <location>
        <position position="360"/>
    </location>
    <ligand>
        <name>Mg(2+)</name>
        <dbReference type="ChEBI" id="CHEBI:18420"/>
        <label>3</label>
    </ligand>
</feature>
<comment type="cofactor">
    <cofactor evidence="9">
        <name>Mg(2+)</name>
        <dbReference type="ChEBI" id="CHEBI:18420"/>
    </cofactor>
    <text evidence="9">Binds 3 Mg(2+) cations per subunit. The strongest magnesium site (Mg1) is bound to the beta- and gamma-phosphates of ATP and four water molecules complete its coordination sphere.</text>
</comment>
<evidence type="ECO:0000256" key="5">
    <source>
        <dbReference type="ARBA" id="ARBA00022741"/>
    </source>
</evidence>
<dbReference type="NCBIfam" id="NF003483">
    <property type="entry name" value="PRK05159.1"/>
    <property type="match status" value="1"/>
</dbReference>
<dbReference type="SUPFAM" id="SSF50249">
    <property type="entry name" value="Nucleic acid-binding proteins"/>
    <property type="match status" value="1"/>
</dbReference>
<evidence type="ECO:0000259" key="10">
    <source>
        <dbReference type="PROSITE" id="PS50862"/>
    </source>
</evidence>
<name>A0A147JT75_HADYE</name>
<comment type="function">
    <text evidence="9">Aspartyl-tRNA synthetase with relaxed tRNA specificity since it is able to aspartylate not only its cognate tRNA(Asp) but also tRNA(Asn). Reaction proceeds in two steps: L-aspartate is first activated by ATP to form Asp-AMP and then transferred to the acceptor end of tRNA(Asp/Asn).</text>
</comment>
<comment type="subcellular location">
    <subcellularLocation>
        <location evidence="1 9">Cytoplasm</location>
    </subcellularLocation>
</comment>
<feature type="binding site" evidence="9">
    <location>
        <position position="367"/>
    </location>
    <ligand>
        <name>L-aspartate</name>
        <dbReference type="ChEBI" id="CHEBI:29991"/>
    </ligand>
</feature>
<feature type="binding site" evidence="9">
    <location>
        <position position="363"/>
    </location>
    <ligand>
        <name>L-aspartate</name>
        <dbReference type="ChEBI" id="CHEBI:29991"/>
    </ligand>
</feature>
<dbReference type="AlphaFoldDB" id="A0A147JT75"/>
<dbReference type="InterPro" id="IPR002312">
    <property type="entry name" value="Asp/Asn-tRNA-synth_IIb"/>
</dbReference>
<evidence type="ECO:0000256" key="2">
    <source>
        <dbReference type="ARBA" id="ARBA00005312"/>
    </source>
</evidence>
<comment type="catalytic activity">
    <reaction evidence="9">
        <text>tRNA(Asx) + L-aspartate + ATP = L-aspartyl-tRNA(Asx) + AMP + diphosphate</text>
        <dbReference type="Rhea" id="RHEA:18349"/>
        <dbReference type="Rhea" id="RHEA-COMP:9710"/>
        <dbReference type="Rhea" id="RHEA-COMP:9711"/>
        <dbReference type="ChEBI" id="CHEBI:29991"/>
        <dbReference type="ChEBI" id="CHEBI:30616"/>
        <dbReference type="ChEBI" id="CHEBI:33019"/>
        <dbReference type="ChEBI" id="CHEBI:78442"/>
        <dbReference type="ChEBI" id="CHEBI:78516"/>
        <dbReference type="ChEBI" id="CHEBI:456215"/>
        <dbReference type="EC" id="6.1.1.23"/>
    </reaction>
</comment>
<evidence type="ECO:0000256" key="8">
    <source>
        <dbReference type="ARBA" id="ARBA00023146"/>
    </source>
</evidence>
<keyword evidence="5 9" id="KW-0547">Nucleotide-binding</keyword>
<comment type="caution">
    <text evidence="9">Lacks conserved residue(s) required for the propagation of feature annotation.</text>
</comment>
<gene>
    <name evidence="11" type="primary">aspC</name>
    <name evidence="9" type="synonym">aspS</name>
    <name evidence="11" type="ORF">APZ16_03135</name>
</gene>
<keyword evidence="9" id="KW-0460">Magnesium</keyword>
<dbReference type="PRINTS" id="PR01042">
    <property type="entry name" value="TRNASYNTHASP"/>
</dbReference>
<feature type="binding site" evidence="9">
    <location>
        <position position="363"/>
    </location>
    <ligand>
        <name>Mg(2+)</name>
        <dbReference type="ChEBI" id="CHEBI:18420"/>
        <label>2</label>
    </ligand>
</feature>
<dbReference type="PANTHER" id="PTHR43450:SF1">
    <property type="entry name" value="ASPARTATE--TRNA LIGASE, CYTOPLASMIC"/>
    <property type="match status" value="1"/>
</dbReference>
<comment type="similarity">
    <text evidence="2 9">Belongs to the class-II aminoacyl-tRNA synthetase family. Type 2 subfamily.</text>
</comment>
<dbReference type="InterPro" id="IPR004364">
    <property type="entry name" value="Aa-tRNA-synt_II"/>
</dbReference>
<evidence type="ECO:0000313" key="12">
    <source>
        <dbReference type="Proteomes" id="UP000074294"/>
    </source>
</evidence>
<dbReference type="HAMAP" id="MF_02075">
    <property type="entry name" value="Asp_tRNA_synth_type2"/>
    <property type="match status" value="1"/>
</dbReference>
<dbReference type="EMBL" id="LQMQ01000057">
    <property type="protein sequence ID" value="KUO39651.1"/>
    <property type="molecule type" value="Genomic_DNA"/>
</dbReference>
<comment type="caution">
    <text evidence="11">The sequence shown here is derived from an EMBL/GenBank/DDBJ whole genome shotgun (WGS) entry which is preliminary data.</text>
</comment>
<dbReference type="InterPro" id="IPR004523">
    <property type="entry name" value="Asp-tRNA_synthase_2"/>
</dbReference>
<dbReference type="Pfam" id="PF01336">
    <property type="entry name" value="tRNA_anti-codon"/>
    <property type="match status" value="1"/>
</dbReference>
<dbReference type="InterPro" id="IPR045864">
    <property type="entry name" value="aa-tRNA-synth_II/BPL/LPL"/>
</dbReference>
<dbReference type="GO" id="GO:0003723">
    <property type="term" value="F:RNA binding"/>
    <property type="evidence" value="ECO:0007669"/>
    <property type="project" value="TreeGrafter"/>
</dbReference>
<feature type="domain" description="Aminoacyl-transfer RNA synthetases class-II family profile" evidence="10">
    <location>
        <begin position="145"/>
        <end position="437"/>
    </location>
</feature>
<dbReference type="SUPFAM" id="SSF55681">
    <property type="entry name" value="Class II aaRS and biotin synthetases"/>
    <property type="match status" value="1"/>
</dbReference>
<dbReference type="PROSITE" id="PS50862">
    <property type="entry name" value="AA_TRNA_LIGASE_II"/>
    <property type="match status" value="1"/>
</dbReference>
<comment type="subunit">
    <text evidence="9">Homodimer.</text>
</comment>
<keyword evidence="6 9" id="KW-0067">ATP-binding</keyword>
<dbReference type="GO" id="GO:0017101">
    <property type="term" value="C:aminoacyl-tRNA synthetase multienzyme complex"/>
    <property type="evidence" value="ECO:0007669"/>
    <property type="project" value="TreeGrafter"/>
</dbReference>
<dbReference type="Pfam" id="PF00152">
    <property type="entry name" value="tRNA-synt_2"/>
    <property type="match status" value="1"/>
</dbReference>
<dbReference type="GO" id="GO:0005524">
    <property type="term" value="F:ATP binding"/>
    <property type="evidence" value="ECO:0007669"/>
    <property type="project" value="UniProtKB-UniRule"/>
</dbReference>
<dbReference type="Gene3D" id="3.30.930.10">
    <property type="entry name" value="Bira Bifunctional Protein, Domain 2"/>
    <property type="match status" value="1"/>
</dbReference>
<dbReference type="Proteomes" id="UP000074294">
    <property type="component" value="Unassembled WGS sequence"/>
</dbReference>
<evidence type="ECO:0000256" key="3">
    <source>
        <dbReference type="ARBA" id="ARBA00022490"/>
    </source>
</evidence>
<reference evidence="11 12" key="1">
    <citation type="journal article" date="2016" name="Nat. Microbiol.">
        <title>Genomic inference of the metabolism of cosmopolitan subsurface Archaea, Hadesarchaea.</title>
        <authorList>
            <person name="Baker B.J."/>
            <person name="Saw J.H."/>
            <person name="Lind A.E."/>
            <person name="Lazar C.S."/>
            <person name="Hinrichs K.-U."/>
            <person name="Teske A.P."/>
            <person name="Ettema T.J."/>
        </authorList>
    </citation>
    <scope>NUCLEOTIDE SEQUENCE [LARGE SCALE GENOMIC DNA]</scope>
</reference>
<dbReference type="GO" id="GO:0050560">
    <property type="term" value="F:aspartate-tRNA(Asn) ligase activity"/>
    <property type="evidence" value="ECO:0007669"/>
    <property type="project" value="UniProtKB-EC"/>
</dbReference>
<feature type="binding site" evidence="9">
    <location>
        <position position="360"/>
    </location>
    <ligand>
        <name>ATP</name>
        <dbReference type="ChEBI" id="CHEBI:30616"/>
    </ligand>
</feature>
<keyword evidence="4 9" id="KW-0436">Ligase</keyword>
<evidence type="ECO:0000313" key="11">
    <source>
        <dbReference type="EMBL" id="KUO39651.1"/>
    </source>
</evidence>
<evidence type="ECO:0000256" key="9">
    <source>
        <dbReference type="HAMAP-Rule" id="MF_02075"/>
    </source>
</evidence>
<accession>A0A147JT75</accession>
<evidence type="ECO:0000256" key="4">
    <source>
        <dbReference type="ARBA" id="ARBA00022598"/>
    </source>
</evidence>
<dbReference type="GO" id="GO:0005829">
    <property type="term" value="C:cytosol"/>
    <property type="evidence" value="ECO:0007669"/>
    <property type="project" value="TreeGrafter"/>
</dbReference>
<dbReference type="InterPro" id="IPR006195">
    <property type="entry name" value="aa-tRNA-synth_II"/>
</dbReference>
<evidence type="ECO:0000256" key="6">
    <source>
        <dbReference type="ARBA" id="ARBA00022840"/>
    </source>
</evidence>
<organism evidence="11 12">
    <name type="scientific">Hadarchaeum yellowstonense</name>
    <dbReference type="NCBI Taxonomy" id="1776334"/>
    <lineage>
        <taxon>Archaea</taxon>
        <taxon>Methanobacteriati</taxon>
        <taxon>Candidatus Hadarchaeota</taxon>
        <taxon>Candidatus Hadarchaeia</taxon>
        <taxon>Candidatus Hadarchaeales</taxon>
        <taxon>Candidatus Hadarchaeaceae</taxon>
        <taxon>Candidatus Hadarchaeum</taxon>
    </lineage>
</organism>
<dbReference type="STRING" id="1776334.APZ16_03135"/>
<dbReference type="InterPro" id="IPR012340">
    <property type="entry name" value="NA-bd_OB-fold"/>
</dbReference>
<dbReference type="EC" id="6.1.1.23" evidence="9"/>
<sequence>MKLDDLGNWRRTHKCREITEQLDGQEVIVMGRVGDIRDLGGIKFFILHDISGSIQITASRKKTDPETLSKMDALTQESSVAVRGKVVKARQAPRGVEVVPSEIRILNLAATPLPLDPGGKVKANLDTRLDARGLDLRRAEAIAIFKIRNQALKTIRDYLLSQGFIEVQTPKIVATATESGAALFPISYFDREAFLSQSPQLYKEVLTGAFDRVFEVGPIFRAEEHDTPRHLNEATSIDIEAAYLTAGDVMEILEELIWRAFDSVKRNCAEELRILNHRLEMPEKPFPRITYDEAIEKLNAAGININWGEDLSTPAERKLAEIIGGAYFIVDWPLALKPFYTLPKGDKLGDAFDLMYRELELASGGSRIHSEEMLVKQMKEKGLNPENFESHLLSYRYGLPPHAGFGLGLDRLTMVLTGAENIRECVLFPRDRRRLTP</sequence>
<evidence type="ECO:0000256" key="1">
    <source>
        <dbReference type="ARBA" id="ARBA00004496"/>
    </source>
</evidence>
<dbReference type="GO" id="GO:0006422">
    <property type="term" value="P:aspartyl-tRNA aminoacylation"/>
    <property type="evidence" value="ECO:0007669"/>
    <property type="project" value="UniProtKB-UniRule"/>
</dbReference>
<feature type="binding site" evidence="9">
    <location>
        <begin position="221"/>
        <end position="223"/>
    </location>
    <ligand>
        <name>ATP</name>
        <dbReference type="ChEBI" id="CHEBI:30616"/>
    </ligand>
</feature>
<proteinExistence type="inferred from homology"/>
<dbReference type="GO" id="GO:0004815">
    <property type="term" value="F:aspartate-tRNA ligase activity"/>
    <property type="evidence" value="ECO:0007669"/>
    <property type="project" value="UniProtKB-UniRule"/>
</dbReference>
<dbReference type="Gene3D" id="2.40.50.140">
    <property type="entry name" value="Nucleic acid-binding proteins"/>
    <property type="match status" value="1"/>
</dbReference>
<feature type="binding site" evidence="9">
    <location>
        <position position="221"/>
    </location>
    <ligand>
        <name>L-aspartate</name>
        <dbReference type="ChEBI" id="CHEBI:29991"/>
    </ligand>
</feature>
<feature type="region of interest" description="Aspartate" evidence="9">
    <location>
        <begin position="200"/>
        <end position="203"/>
    </location>
</feature>
<keyword evidence="8 9" id="KW-0030">Aminoacyl-tRNA synthetase</keyword>
<keyword evidence="9" id="KW-0479">Metal-binding</keyword>
<feature type="site" description="Important for tRNA non-discrimination" evidence="9">
    <location>
        <position position="93"/>
    </location>
</feature>
<dbReference type="FunFam" id="3.30.930.10:FF:000038">
    <property type="entry name" value="Aspartate--tRNA ligase"/>
    <property type="match status" value="1"/>
</dbReference>
<dbReference type="CDD" id="cd00776">
    <property type="entry name" value="AsxRS_core"/>
    <property type="match status" value="1"/>
</dbReference>
<keyword evidence="3 9" id="KW-0963">Cytoplasm</keyword>
<evidence type="ECO:0000256" key="7">
    <source>
        <dbReference type="ARBA" id="ARBA00022917"/>
    </source>
</evidence>
<dbReference type="NCBIfam" id="TIGR00458">
    <property type="entry name" value="aspS_nondisc"/>
    <property type="match status" value="1"/>
</dbReference>
<feature type="binding site" evidence="9">
    <location>
        <begin position="229"/>
        <end position="231"/>
    </location>
    <ligand>
        <name>ATP</name>
        <dbReference type="ChEBI" id="CHEBI:30616"/>
    </ligand>
</feature>
<feature type="binding site" evidence="9">
    <location>
        <position position="360"/>
    </location>
    <ligand>
        <name>Mg(2+)</name>
        <dbReference type="ChEBI" id="CHEBI:18420"/>
        <label>2</label>
    </ligand>
</feature>
<keyword evidence="7 9" id="KW-0648">Protein biosynthesis</keyword>
<dbReference type="InterPro" id="IPR004365">
    <property type="entry name" value="NA-bd_OB_tRNA"/>
</dbReference>